<comment type="caution">
    <text evidence="1">The sequence shown here is derived from an EMBL/GenBank/DDBJ whole genome shotgun (WGS) entry which is preliminary data.</text>
</comment>
<dbReference type="EMBL" id="JAIBOA010000032">
    <property type="protein sequence ID" value="MBW8487239.1"/>
    <property type="molecule type" value="Genomic_DNA"/>
</dbReference>
<dbReference type="RefSeq" id="WP_220170478.1">
    <property type="nucleotide sequence ID" value="NZ_JAIBOA010000032.1"/>
</dbReference>
<reference evidence="1 2" key="1">
    <citation type="submission" date="2021-07" db="EMBL/GenBank/DDBJ databases">
        <title>Actinomadura sp. PM05-2 isolated from lichen.</title>
        <authorList>
            <person name="Somphong A."/>
            <person name="Phongsopitanun W."/>
            <person name="Tanasupawat S."/>
            <person name="Peongsungnone V."/>
        </authorList>
    </citation>
    <scope>NUCLEOTIDE SEQUENCE [LARGE SCALE GENOMIC DNA]</scope>
    <source>
        <strain evidence="1 2">PM05-2</strain>
    </source>
</reference>
<proteinExistence type="predicted"/>
<accession>A0ABS7G5T4</accession>
<dbReference type="Proteomes" id="UP000774570">
    <property type="component" value="Unassembled WGS sequence"/>
</dbReference>
<evidence type="ECO:0000313" key="1">
    <source>
        <dbReference type="EMBL" id="MBW8487239.1"/>
    </source>
</evidence>
<gene>
    <name evidence="1" type="ORF">K1Y72_33115</name>
</gene>
<keyword evidence="2" id="KW-1185">Reference proteome</keyword>
<protein>
    <submittedName>
        <fullName evidence="1">Uncharacterized protein</fullName>
    </submittedName>
</protein>
<organism evidence="1 2">
    <name type="scientific">Actinomadura parmotrematis</name>
    <dbReference type="NCBI Taxonomy" id="2864039"/>
    <lineage>
        <taxon>Bacteria</taxon>
        <taxon>Bacillati</taxon>
        <taxon>Actinomycetota</taxon>
        <taxon>Actinomycetes</taxon>
        <taxon>Streptosporangiales</taxon>
        <taxon>Thermomonosporaceae</taxon>
        <taxon>Actinomadura</taxon>
    </lineage>
</organism>
<name>A0ABS7G5T4_9ACTN</name>
<evidence type="ECO:0000313" key="2">
    <source>
        <dbReference type="Proteomes" id="UP000774570"/>
    </source>
</evidence>
<sequence>MSPYGAPPHVVGVLRDQFPGVMIWYGLHTRCFWALVGVGGRSRLLEAADAEMLAWEIRASGRRPRR</sequence>